<keyword evidence="2" id="KW-0812">Transmembrane</keyword>
<evidence type="ECO:0000256" key="2">
    <source>
        <dbReference type="SAM" id="Phobius"/>
    </source>
</evidence>
<keyword evidence="4" id="KW-1185">Reference proteome</keyword>
<keyword evidence="2" id="KW-0472">Membrane</keyword>
<feature type="compositionally biased region" description="Polar residues" evidence="1">
    <location>
        <begin position="165"/>
        <end position="175"/>
    </location>
</feature>
<feature type="compositionally biased region" description="Polar residues" evidence="1">
    <location>
        <begin position="53"/>
        <end position="69"/>
    </location>
</feature>
<name>A0A7D9EQF3_PARCT</name>
<gene>
    <name evidence="3" type="ORF">PACLA_8A051449</name>
</gene>
<evidence type="ECO:0000313" key="4">
    <source>
        <dbReference type="Proteomes" id="UP001152795"/>
    </source>
</evidence>
<evidence type="ECO:0000313" key="3">
    <source>
        <dbReference type="EMBL" id="CAB4014288.1"/>
    </source>
</evidence>
<evidence type="ECO:0000256" key="1">
    <source>
        <dbReference type="SAM" id="MobiDB-lite"/>
    </source>
</evidence>
<dbReference type="Proteomes" id="UP001152795">
    <property type="component" value="Unassembled WGS sequence"/>
</dbReference>
<reference evidence="3" key="1">
    <citation type="submission" date="2020-04" db="EMBL/GenBank/DDBJ databases">
        <authorList>
            <person name="Alioto T."/>
            <person name="Alioto T."/>
            <person name="Gomez Garrido J."/>
        </authorList>
    </citation>
    <scope>NUCLEOTIDE SEQUENCE</scope>
    <source>
        <strain evidence="3">A484AB</strain>
    </source>
</reference>
<dbReference type="EMBL" id="CACRXK020008236">
    <property type="protein sequence ID" value="CAB4014288.1"/>
    <property type="molecule type" value="Genomic_DNA"/>
</dbReference>
<protein>
    <submittedName>
        <fullName evidence="3">Uncharacterized protein</fullName>
    </submittedName>
</protein>
<keyword evidence="2" id="KW-1133">Transmembrane helix</keyword>
<proteinExistence type="predicted"/>
<comment type="caution">
    <text evidence="3">The sequence shown here is derived from an EMBL/GenBank/DDBJ whole genome shotgun (WGS) entry which is preliminary data.</text>
</comment>
<feature type="transmembrane region" description="Helical" evidence="2">
    <location>
        <begin position="222"/>
        <end position="245"/>
    </location>
</feature>
<organism evidence="3 4">
    <name type="scientific">Paramuricea clavata</name>
    <name type="common">Red gorgonian</name>
    <name type="synonym">Violescent sea-whip</name>
    <dbReference type="NCBI Taxonomy" id="317549"/>
    <lineage>
        <taxon>Eukaryota</taxon>
        <taxon>Metazoa</taxon>
        <taxon>Cnidaria</taxon>
        <taxon>Anthozoa</taxon>
        <taxon>Octocorallia</taxon>
        <taxon>Malacalcyonacea</taxon>
        <taxon>Plexauridae</taxon>
        <taxon>Paramuricea</taxon>
    </lineage>
</organism>
<feature type="region of interest" description="Disordered" evidence="1">
    <location>
        <begin position="32"/>
        <end position="212"/>
    </location>
</feature>
<feature type="compositionally biased region" description="Low complexity" evidence="1">
    <location>
        <begin position="32"/>
        <end position="52"/>
    </location>
</feature>
<accession>A0A7D9EQF3</accession>
<sequence length="305" mass="31589">MTQQHFFPIKVDGKNSVSVSSSLTRVSSIHYVPSAPNDTSPTPTSTPVAGPTNATSTPNLTGPTVSPQGRTDAVTPDSLTGAAVSTEGPTGAAVSTESPITDGGVSTEVSTEGPTHAVVSTDIYVSTEGPTTDVSTQGATDTGKTPGPTDAGVSTVVSTKRRSDNATGGPTSVAVSTEYAADGPTTTISRRDPTSIVTTEGPTDAVESDKDAEDGCKSDKKYFIGIIVLAIILIVLLIIIACLVYQVRKNKDNMKSGILYVTPEKSNDCERIKSEAGQDNATYTTFKKTTNGNNDKLMNESETGF</sequence>
<feature type="compositionally biased region" description="Polar residues" evidence="1">
    <location>
        <begin position="128"/>
        <end position="143"/>
    </location>
</feature>
<dbReference type="AlphaFoldDB" id="A0A7D9EQF3"/>